<name>A0A4C1W0A9_EUMVA</name>
<keyword evidence="3" id="KW-1185">Reference proteome</keyword>
<sequence length="237" mass="26938">MRAINVVLSPAITGRAINNARKPGRGRKQNQTAPAPAGAAGVGAVVRRLPSMAGYNIRFRSYKRTNKRMRRREKRERETSHSVAVWDLEFGTRLESKATAKSAMKSKKAVQRLWMTERSLDTVDKETRSTRTARTTIGTELMNSRDFDGALAEGFRELYHRRGVSKLIKQYNREANEQASHQKLDDPHRPWTFITPKESLLSQPLGRKYNILWRGIVLIKEKEGGVGRQNSHSLGEI</sequence>
<protein>
    <submittedName>
        <fullName evidence="2">Uncharacterized protein</fullName>
    </submittedName>
</protein>
<evidence type="ECO:0000313" key="2">
    <source>
        <dbReference type="EMBL" id="GBP44290.1"/>
    </source>
</evidence>
<organism evidence="2 3">
    <name type="scientific">Eumeta variegata</name>
    <name type="common">Bagworm moth</name>
    <name type="synonym">Eumeta japonica</name>
    <dbReference type="NCBI Taxonomy" id="151549"/>
    <lineage>
        <taxon>Eukaryota</taxon>
        <taxon>Metazoa</taxon>
        <taxon>Ecdysozoa</taxon>
        <taxon>Arthropoda</taxon>
        <taxon>Hexapoda</taxon>
        <taxon>Insecta</taxon>
        <taxon>Pterygota</taxon>
        <taxon>Neoptera</taxon>
        <taxon>Endopterygota</taxon>
        <taxon>Lepidoptera</taxon>
        <taxon>Glossata</taxon>
        <taxon>Ditrysia</taxon>
        <taxon>Tineoidea</taxon>
        <taxon>Psychidae</taxon>
        <taxon>Oiketicinae</taxon>
        <taxon>Eumeta</taxon>
    </lineage>
</organism>
<proteinExistence type="predicted"/>
<dbReference type="EMBL" id="BGZK01000450">
    <property type="protein sequence ID" value="GBP44290.1"/>
    <property type="molecule type" value="Genomic_DNA"/>
</dbReference>
<dbReference type="AlphaFoldDB" id="A0A4C1W0A9"/>
<evidence type="ECO:0000313" key="3">
    <source>
        <dbReference type="Proteomes" id="UP000299102"/>
    </source>
</evidence>
<accession>A0A4C1W0A9</accession>
<comment type="caution">
    <text evidence="2">The sequence shown here is derived from an EMBL/GenBank/DDBJ whole genome shotgun (WGS) entry which is preliminary data.</text>
</comment>
<dbReference type="Proteomes" id="UP000299102">
    <property type="component" value="Unassembled WGS sequence"/>
</dbReference>
<reference evidence="2 3" key="1">
    <citation type="journal article" date="2019" name="Commun. Biol.">
        <title>The bagworm genome reveals a unique fibroin gene that provides high tensile strength.</title>
        <authorList>
            <person name="Kono N."/>
            <person name="Nakamura H."/>
            <person name="Ohtoshi R."/>
            <person name="Tomita M."/>
            <person name="Numata K."/>
            <person name="Arakawa K."/>
        </authorList>
    </citation>
    <scope>NUCLEOTIDE SEQUENCE [LARGE SCALE GENOMIC DNA]</scope>
</reference>
<gene>
    <name evidence="2" type="ORF">EVAR_27246_1</name>
</gene>
<feature type="region of interest" description="Disordered" evidence="1">
    <location>
        <begin position="17"/>
        <end position="39"/>
    </location>
</feature>
<evidence type="ECO:0000256" key="1">
    <source>
        <dbReference type="SAM" id="MobiDB-lite"/>
    </source>
</evidence>